<gene>
    <name evidence="2" type="primary">LOC142168146</name>
</gene>
<evidence type="ECO:0000313" key="2">
    <source>
        <dbReference type="RefSeq" id="XP_075084911.1"/>
    </source>
</evidence>
<accession>A0AC58SIW8</accession>
<keyword evidence="1" id="KW-1185">Reference proteome</keyword>
<evidence type="ECO:0000313" key="1">
    <source>
        <dbReference type="Proteomes" id="UP000790787"/>
    </source>
</evidence>
<protein>
    <submittedName>
        <fullName evidence="2">Uncharacterized protein LOC142168146</fullName>
    </submittedName>
</protein>
<name>A0AC58SIW8_TOBAC</name>
<proteinExistence type="predicted"/>
<organism evidence="1 2">
    <name type="scientific">Nicotiana tabacum</name>
    <name type="common">Common tobacco</name>
    <dbReference type="NCBI Taxonomy" id="4097"/>
    <lineage>
        <taxon>Eukaryota</taxon>
        <taxon>Viridiplantae</taxon>
        <taxon>Streptophyta</taxon>
        <taxon>Embryophyta</taxon>
        <taxon>Tracheophyta</taxon>
        <taxon>Spermatophyta</taxon>
        <taxon>Magnoliopsida</taxon>
        <taxon>eudicotyledons</taxon>
        <taxon>Gunneridae</taxon>
        <taxon>Pentapetalae</taxon>
        <taxon>asterids</taxon>
        <taxon>lamiids</taxon>
        <taxon>Solanales</taxon>
        <taxon>Solanaceae</taxon>
        <taxon>Nicotianoideae</taxon>
        <taxon>Nicotianeae</taxon>
        <taxon>Nicotiana</taxon>
    </lineage>
</organism>
<reference evidence="1" key="1">
    <citation type="journal article" date="2014" name="Nat. Commun.">
        <title>The tobacco genome sequence and its comparison with those of tomato and potato.</title>
        <authorList>
            <person name="Sierro N."/>
            <person name="Battey J.N."/>
            <person name="Ouadi S."/>
            <person name="Bakaher N."/>
            <person name="Bovet L."/>
            <person name="Willig A."/>
            <person name="Goepfert S."/>
            <person name="Peitsch M.C."/>
            <person name="Ivanov N.V."/>
        </authorList>
    </citation>
    <scope>NUCLEOTIDE SEQUENCE [LARGE SCALE GENOMIC DNA]</scope>
</reference>
<dbReference type="Proteomes" id="UP000790787">
    <property type="component" value="Chromosome 13"/>
</dbReference>
<sequence length="191" mass="22691">MRKIYEKFRIVHYNSTAYRPQINRAVKASSKNIKRILRKIVDNHRQWHKKLPFALLIYRTTMRTSTREMPYMLVYNTKAVIPAEVKIPSLRVIQEAKLDDVEWIRVRQEQLMLIDEKRMDAVCLGQLYQNRMDSAFNKRVKPRQFALGQLVLKKLFPRQEEAKGKFTPNVMPQTRKARPVPNRVNPVKQAC</sequence>
<reference evidence="2" key="2">
    <citation type="submission" date="2025-08" db="UniProtKB">
        <authorList>
            <consortium name="RefSeq"/>
        </authorList>
    </citation>
    <scope>IDENTIFICATION</scope>
    <source>
        <tissue evidence="2">Leaf</tissue>
    </source>
</reference>
<dbReference type="RefSeq" id="XP_075084911.1">
    <property type="nucleotide sequence ID" value="XM_075228810.1"/>
</dbReference>